<proteinExistence type="predicted"/>
<sequence>RDAGRGLERLRLFGAAARYPQPPGVPARQQRICLPERRFWPGLRAAPRPLDAYQYERQLPAPGLGQQPQQLRYLVFLAA</sequence>
<comment type="caution">
    <text evidence="1">The sequence shown here is derived from an EMBL/GenBank/DDBJ whole genome shotgun (WGS) entry which is preliminary data.</text>
</comment>
<name>A0A699X457_TANCI</name>
<reference evidence="1" key="1">
    <citation type="journal article" date="2019" name="Sci. Rep.">
        <title>Draft genome of Tanacetum cinerariifolium, the natural source of mosquito coil.</title>
        <authorList>
            <person name="Yamashiro T."/>
            <person name="Shiraishi A."/>
            <person name="Satake H."/>
            <person name="Nakayama K."/>
        </authorList>
    </citation>
    <scope>NUCLEOTIDE SEQUENCE</scope>
</reference>
<protein>
    <submittedName>
        <fullName evidence="1">Uncharacterized protein</fullName>
    </submittedName>
</protein>
<evidence type="ECO:0000313" key="1">
    <source>
        <dbReference type="EMBL" id="GFD54279.1"/>
    </source>
</evidence>
<dbReference type="AlphaFoldDB" id="A0A699X457"/>
<dbReference type="EMBL" id="BKCJ011804034">
    <property type="protein sequence ID" value="GFD54279.1"/>
    <property type="molecule type" value="Genomic_DNA"/>
</dbReference>
<organism evidence="1">
    <name type="scientific">Tanacetum cinerariifolium</name>
    <name type="common">Dalmatian daisy</name>
    <name type="synonym">Chrysanthemum cinerariifolium</name>
    <dbReference type="NCBI Taxonomy" id="118510"/>
    <lineage>
        <taxon>Eukaryota</taxon>
        <taxon>Viridiplantae</taxon>
        <taxon>Streptophyta</taxon>
        <taxon>Embryophyta</taxon>
        <taxon>Tracheophyta</taxon>
        <taxon>Spermatophyta</taxon>
        <taxon>Magnoliopsida</taxon>
        <taxon>eudicotyledons</taxon>
        <taxon>Gunneridae</taxon>
        <taxon>Pentapetalae</taxon>
        <taxon>asterids</taxon>
        <taxon>campanulids</taxon>
        <taxon>Asterales</taxon>
        <taxon>Asteraceae</taxon>
        <taxon>Asteroideae</taxon>
        <taxon>Anthemideae</taxon>
        <taxon>Anthemidinae</taxon>
        <taxon>Tanacetum</taxon>
    </lineage>
</organism>
<accession>A0A699X457</accession>
<gene>
    <name evidence="1" type="ORF">Tci_926248</name>
</gene>
<feature type="non-terminal residue" evidence="1">
    <location>
        <position position="1"/>
    </location>
</feature>